<proteinExistence type="predicted"/>
<reference evidence="2" key="2">
    <citation type="submission" date="2020-12" db="EMBL/GenBank/DDBJ databases">
        <title>New Spironucleus salmonicida genome in near-complete chromosomes.</title>
        <authorList>
            <person name="Xu F."/>
            <person name="Kurt Z."/>
            <person name="Jimenez-Gonzalez A."/>
            <person name="Astvaldsson A."/>
            <person name="Andersson J.O."/>
            <person name="Svard S.G."/>
        </authorList>
    </citation>
    <scope>NUCLEOTIDE SEQUENCE</scope>
    <source>
        <strain evidence="2">ATCC 50377</strain>
    </source>
</reference>
<dbReference type="Proteomes" id="UP000018208">
    <property type="component" value="Unassembled WGS sequence"/>
</dbReference>
<accession>V6LFQ6</accession>
<dbReference type="AlphaFoldDB" id="V6LFQ6"/>
<dbReference type="EMBL" id="AUWU02000005">
    <property type="protein sequence ID" value="KAH0572946.1"/>
    <property type="molecule type" value="Genomic_DNA"/>
</dbReference>
<organism evidence="1">
    <name type="scientific">Spironucleus salmonicida</name>
    <dbReference type="NCBI Taxonomy" id="348837"/>
    <lineage>
        <taxon>Eukaryota</taxon>
        <taxon>Metamonada</taxon>
        <taxon>Diplomonadida</taxon>
        <taxon>Hexamitidae</taxon>
        <taxon>Hexamitinae</taxon>
        <taxon>Spironucleus</taxon>
    </lineage>
</organism>
<evidence type="ECO:0000313" key="1">
    <source>
        <dbReference type="EMBL" id="EST43123.1"/>
    </source>
</evidence>
<dbReference type="VEuPathDB" id="GiardiaDB:SS50377_25061"/>
<evidence type="ECO:0000313" key="2">
    <source>
        <dbReference type="EMBL" id="KAH0572946.1"/>
    </source>
</evidence>
<protein>
    <submittedName>
        <fullName evidence="1">Uncharacterized protein</fullName>
    </submittedName>
</protein>
<keyword evidence="3" id="KW-1185">Reference proteome</keyword>
<reference evidence="1 2" key="1">
    <citation type="journal article" date="2014" name="PLoS Genet.">
        <title>The Genome of Spironucleus salmonicida Highlights a Fish Pathogen Adapted to Fluctuating Environments.</title>
        <authorList>
            <person name="Xu F."/>
            <person name="Jerlstrom-Hultqvist J."/>
            <person name="Einarsson E."/>
            <person name="Astvaldsson A."/>
            <person name="Svard S.G."/>
            <person name="Andersson J.O."/>
        </authorList>
    </citation>
    <scope>NUCLEOTIDE SEQUENCE</scope>
    <source>
        <strain evidence="2">ATCC 50377</strain>
    </source>
</reference>
<evidence type="ECO:0000313" key="3">
    <source>
        <dbReference type="Proteomes" id="UP000018208"/>
    </source>
</evidence>
<dbReference type="EMBL" id="KI546146">
    <property type="protein sequence ID" value="EST43123.1"/>
    <property type="molecule type" value="Genomic_DNA"/>
</dbReference>
<sequence>MIPYIYRKIYTEEDKKASLEKAALHAIFSPEKLIFSFQTDQINFKIANLEVFSGQKAPFSGVFDVSFKDFDICAIALNDQVIGEIKFEVGGNFAIGFSGNGVDSVGVDFVVRK</sequence>
<name>V6LFQ6_9EUKA</name>
<gene>
    <name evidence="1" type="ORF">SS50377_17282</name>
    <name evidence="2" type="ORF">SS50377_25061</name>
</gene>